<dbReference type="EMBL" id="QKRB01000044">
    <property type="protein sequence ID" value="PZD95465.1"/>
    <property type="molecule type" value="Genomic_DNA"/>
</dbReference>
<dbReference type="Proteomes" id="UP000249522">
    <property type="component" value="Unassembled WGS sequence"/>
</dbReference>
<organism evidence="2 3">
    <name type="scientific">Paenibacillus sambharensis</name>
    <dbReference type="NCBI Taxonomy" id="1803190"/>
    <lineage>
        <taxon>Bacteria</taxon>
        <taxon>Bacillati</taxon>
        <taxon>Bacillota</taxon>
        <taxon>Bacilli</taxon>
        <taxon>Bacillales</taxon>
        <taxon>Paenibacillaceae</taxon>
        <taxon>Paenibacillus</taxon>
    </lineage>
</organism>
<name>A0A2W1LKP2_9BACL</name>
<sequence length="250" mass="27053">MKWQLTGLLRLDAKQAVRDPMLGLALCAPVLLLIVLRFGLPAAGQLLEAEFGIQLVHYEPLLLAFFLQLVPLMLGMLTGFVMLEERDERLIGCYAVTPLGKRGYLVYRLLLPFILSLLFTAILLLAGGLGTPSAAESAAAIMLYALQTPLFALVLTAWADNKVEGLALSKAAGITVFTPAAVAFIPWPWQLAAGVIPSYWPVRLMMGGVENGGADGWLHSPLSTVLMGLIVTGGWLVAVFAVFERKVEHR</sequence>
<dbReference type="OrthoDB" id="1551065at2"/>
<comment type="caution">
    <text evidence="2">The sequence shown here is derived from an EMBL/GenBank/DDBJ whole genome shotgun (WGS) entry which is preliminary data.</text>
</comment>
<feature type="transmembrane region" description="Helical" evidence="1">
    <location>
        <begin position="21"/>
        <end position="40"/>
    </location>
</feature>
<reference evidence="2 3" key="1">
    <citation type="submission" date="2018-06" db="EMBL/GenBank/DDBJ databases">
        <title>Paenibacillus imtechensis sp. nov.</title>
        <authorList>
            <person name="Pinnaka A.K."/>
            <person name="Singh H."/>
            <person name="Kaur M."/>
        </authorList>
    </citation>
    <scope>NUCLEOTIDE SEQUENCE [LARGE SCALE GENOMIC DNA]</scope>
    <source>
        <strain evidence="2 3">SMB1</strain>
    </source>
</reference>
<keyword evidence="1" id="KW-0472">Membrane</keyword>
<keyword evidence="3" id="KW-1185">Reference proteome</keyword>
<feature type="transmembrane region" description="Helical" evidence="1">
    <location>
        <begin position="138"/>
        <end position="159"/>
    </location>
</feature>
<gene>
    <name evidence="2" type="ORF">DNH61_13095</name>
</gene>
<proteinExistence type="predicted"/>
<evidence type="ECO:0000313" key="2">
    <source>
        <dbReference type="EMBL" id="PZD95465.1"/>
    </source>
</evidence>
<dbReference type="AlphaFoldDB" id="A0A2W1LKP2"/>
<evidence type="ECO:0000256" key="1">
    <source>
        <dbReference type="SAM" id="Phobius"/>
    </source>
</evidence>
<evidence type="ECO:0000313" key="3">
    <source>
        <dbReference type="Proteomes" id="UP000249522"/>
    </source>
</evidence>
<keyword evidence="1" id="KW-0812">Transmembrane</keyword>
<feature type="transmembrane region" description="Helical" evidence="1">
    <location>
        <begin position="225"/>
        <end position="243"/>
    </location>
</feature>
<protein>
    <submittedName>
        <fullName evidence="2">Uncharacterized protein</fullName>
    </submittedName>
</protein>
<accession>A0A2W1LKP2</accession>
<feature type="transmembrane region" description="Helical" evidence="1">
    <location>
        <begin position="104"/>
        <end position="126"/>
    </location>
</feature>
<keyword evidence="1" id="KW-1133">Transmembrane helix</keyword>
<feature type="transmembrane region" description="Helical" evidence="1">
    <location>
        <begin position="171"/>
        <end position="189"/>
    </location>
</feature>
<dbReference type="RefSeq" id="WP_111147095.1">
    <property type="nucleotide sequence ID" value="NZ_QKRB01000044.1"/>
</dbReference>
<feature type="transmembrane region" description="Helical" evidence="1">
    <location>
        <begin position="60"/>
        <end position="83"/>
    </location>
</feature>